<evidence type="ECO:0000259" key="3">
    <source>
        <dbReference type="Pfam" id="PF00291"/>
    </source>
</evidence>
<dbReference type="Gene3D" id="3.40.50.1100">
    <property type="match status" value="2"/>
</dbReference>
<dbReference type="AlphaFoldDB" id="A0A5C4XCB4"/>
<comment type="cofactor">
    <cofactor evidence="1">
        <name>pyridoxal 5'-phosphate</name>
        <dbReference type="ChEBI" id="CHEBI:597326"/>
    </cofactor>
</comment>
<evidence type="ECO:0000256" key="2">
    <source>
        <dbReference type="ARBA" id="ARBA00022898"/>
    </source>
</evidence>
<feature type="domain" description="Tryptophan synthase beta chain-like PALP" evidence="3">
    <location>
        <begin position="2"/>
        <end position="244"/>
    </location>
</feature>
<evidence type="ECO:0000256" key="1">
    <source>
        <dbReference type="ARBA" id="ARBA00001933"/>
    </source>
</evidence>
<dbReference type="PANTHER" id="PTHR10314">
    <property type="entry name" value="CYSTATHIONINE BETA-SYNTHASE"/>
    <property type="match status" value="1"/>
</dbReference>
<organism evidence="4 5">
    <name type="scientific">Aliirhizobium smilacinae</name>
    <dbReference type="NCBI Taxonomy" id="1395944"/>
    <lineage>
        <taxon>Bacteria</taxon>
        <taxon>Pseudomonadati</taxon>
        <taxon>Pseudomonadota</taxon>
        <taxon>Alphaproteobacteria</taxon>
        <taxon>Hyphomicrobiales</taxon>
        <taxon>Rhizobiaceae</taxon>
        <taxon>Aliirhizobium</taxon>
    </lineage>
</organism>
<dbReference type="SUPFAM" id="SSF53686">
    <property type="entry name" value="Tryptophan synthase beta subunit-like PLP-dependent enzymes"/>
    <property type="match status" value="1"/>
</dbReference>
<dbReference type="EMBL" id="VDMN01000009">
    <property type="protein sequence ID" value="TNM60370.1"/>
    <property type="molecule type" value="Genomic_DNA"/>
</dbReference>
<protein>
    <submittedName>
        <fullName evidence="4">Pyridoxal-phosphate dependent enzyme</fullName>
    </submittedName>
</protein>
<gene>
    <name evidence="4" type="ORF">FHP24_26425</name>
</gene>
<dbReference type="InterPro" id="IPR050214">
    <property type="entry name" value="Cys_Synth/Cystath_Beta-Synth"/>
</dbReference>
<dbReference type="OrthoDB" id="9805733at2"/>
<evidence type="ECO:0000313" key="5">
    <source>
        <dbReference type="Proteomes" id="UP000311605"/>
    </source>
</evidence>
<proteinExistence type="predicted"/>
<evidence type="ECO:0000313" key="4">
    <source>
        <dbReference type="EMBL" id="TNM60370.1"/>
    </source>
</evidence>
<dbReference type="GO" id="GO:1901605">
    <property type="term" value="P:alpha-amino acid metabolic process"/>
    <property type="evidence" value="ECO:0007669"/>
    <property type="project" value="UniProtKB-ARBA"/>
</dbReference>
<dbReference type="Pfam" id="PF00291">
    <property type="entry name" value="PALP"/>
    <property type="match status" value="1"/>
</dbReference>
<dbReference type="InterPro" id="IPR036052">
    <property type="entry name" value="TrpB-like_PALP_sf"/>
</dbReference>
<keyword evidence="5" id="KW-1185">Reference proteome</keyword>
<comment type="caution">
    <text evidence="4">The sequence shown here is derived from an EMBL/GenBank/DDBJ whole genome shotgun (WGS) entry which is preliminary data.</text>
</comment>
<reference evidence="4 5" key="1">
    <citation type="submission" date="2019-06" db="EMBL/GenBank/DDBJ databases">
        <title>The draft genome of Rhizobium smilacinae PTYR-5.</title>
        <authorList>
            <person name="Liu L."/>
            <person name="Li L."/>
            <person name="Zhang X."/>
        </authorList>
    </citation>
    <scope>NUCLEOTIDE SEQUENCE [LARGE SCALE GENOMIC DNA]</scope>
    <source>
        <strain evidence="4 5">PTYR-5</strain>
    </source>
</reference>
<dbReference type="InterPro" id="IPR001926">
    <property type="entry name" value="TrpB-like_PALP"/>
</dbReference>
<accession>A0A5C4XCB4</accession>
<keyword evidence="2" id="KW-0663">Pyridoxal phosphate</keyword>
<name>A0A5C4XCB4_9HYPH</name>
<sequence>MKLLPARFMLDRAEETGELRAGGHIVETTSGTFGLALAMLAAARQYRLSLVTADSLVDDVFEHRLKLLGATVVVTEDPNKSGNQRVRLDVVRTLLSQDLTAFWPNQYANAHNPMSYASVASLIIRKIGRVDRLVASVGSGGSISGTAHFLRTAFPELEVVAVDTYGSVLFGQPPAPRRVRGMGNSIVPENLRHDLIDHVHWVGADLAHQATLALYRAHGIFAGPTSGAAFLVADWFARRDPQLKTVFLLPDEGYRYLSTVYAIDQLGDVNLSTESISPGPLIAQLGPAGNDADWSSFVWARRSLAQVMSRT</sequence>
<dbReference type="Proteomes" id="UP000311605">
    <property type="component" value="Unassembled WGS sequence"/>
</dbReference>